<dbReference type="Pfam" id="PF16737">
    <property type="entry name" value="PHF12_MRG_bd"/>
    <property type="match status" value="1"/>
</dbReference>
<keyword evidence="6" id="KW-0677">Repeat</keyword>
<keyword evidence="11" id="KW-0804">Transcription</keyword>
<gene>
    <name evidence="21" type="primary">PHF12</name>
</gene>
<comment type="subcellular location">
    <subcellularLocation>
        <location evidence="1">Nucleus</location>
    </subcellularLocation>
</comment>
<evidence type="ECO:0000256" key="3">
    <source>
        <dbReference type="ARBA" id="ARBA00022499"/>
    </source>
</evidence>
<dbReference type="PROSITE" id="PS50016">
    <property type="entry name" value="ZF_PHD_2"/>
    <property type="match status" value="2"/>
</dbReference>
<feature type="region of interest" description="Disordered" evidence="17">
    <location>
        <begin position="1193"/>
        <end position="1212"/>
    </location>
</feature>
<feature type="domain" description="PHD-type" evidence="19">
    <location>
        <begin position="62"/>
        <end position="111"/>
    </location>
</feature>
<evidence type="ECO:0000256" key="1">
    <source>
        <dbReference type="ARBA" id="ARBA00004123"/>
    </source>
</evidence>
<dbReference type="PANTHER" id="PTHR46309">
    <property type="entry name" value="PHD FINGER PROTEIN 12"/>
    <property type="match status" value="1"/>
</dbReference>
<feature type="region of interest" description="Disordered" evidence="17">
    <location>
        <begin position="671"/>
        <end position="732"/>
    </location>
</feature>
<keyword evidence="4" id="KW-0597">Phosphoprotein</keyword>
<evidence type="ECO:0000259" key="18">
    <source>
        <dbReference type="PROSITE" id="PS50006"/>
    </source>
</evidence>
<dbReference type="KEGG" id="pmrn:116950261"/>
<feature type="compositionally biased region" description="Basic and acidic residues" evidence="17">
    <location>
        <begin position="46"/>
        <end position="61"/>
    </location>
</feature>
<dbReference type="Gene3D" id="6.10.20.60">
    <property type="entry name" value="PHD finger protein 12"/>
    <property type="match status" value="1"/>
</dbReference>
<feature type="compositionally biased region" description="Low complexity" evidence="17">
    <location>
        <begin position="285"/>
        <end position="300"/>
    </location>
</feature>
<feature type="compositionally biased region" description="Basic and acidic residues" evidence="17">
    <location>
        <begin position="426"/>
        <end position="441"/>
    </location>
</feature>
<evidence type="ECO:0000256" key="17">
    <source>
        <dbReference type="SAM" id="MobiDB-lite"/>
    </source>
</evidence>
<evidence type="ECO:0000256" key="12">
    <source>
        <dbReference type="ARBA" id="ARBA00023242"/>
    </source>
</evidence>
<evidence type="ECO:0000259" key="19">
    <source>
        <dbReference type="PROSITE" id="PS50016"/>
    </source>
</evidence>
<dbReference type="SUPFAM" id="SSF57903">
    <property type="entry name" value="FYVE/PHD zinc finger"/>
    <property type="match status" value="2"/>
</dbReference>
<evidence type="ECO:0000256" key="6">
    <source>
        <dbReference type="ARBA" id="ARBA00022737"/>
    </source>
</evidence>
<feature type="compositionally biased region" description="Polar residues" evidence="17">
    <location>
        <begin position="1201"/>
        <end position="1212"/>
    </location>
</feature>
<dbReference type="GO" id="GO:0070822">
    <property type="term" value="C:Sin3-type complex"/>
    <property type="evidence" value="ECO:0007669"/>
    <property type="project" value="TreeGrafter"/>
</dbReference>
<keyword evidence="9" id="KW-0832">Ubl conjugation</keyword>
<feature type="region of interest" description="Disordered" evidence="17">
    <location>
        <begin position="24"/>
        <end position="61"/>
    </location>
</feature>
<dbReference type="InterPro" id="IPR013083">
    <property type="entry name" value="Znf_RING/FYVE/PHD"/>
</dbReference>
<dbReference type="InterPro" id="IPR008984">
    <property type="entry name" value="SMAD_FHA_dom_sf"/>
</dbReference>
<evidence type="ECO:0000256" key="7">
    <source>
        <dbReference type="ARBA" id="ARBA00022771"/>
    </source>
</evidence>
<keyword evidence="2" id="KW-0678">Repressor</keyword>
<keyword evidence="5" id="KW-0479">Metal-binding</keyword>
<reference evidence="21" key="1">
    <citation type="submission" date="2025-08" db="UniProtKB">
        <authorList>
            <consortium name="RefSeq"/>
        </authorList>
    </citation>
    <scope>IDENTIFICATION</scope>
    <source>
        <tissue evidence="21">Sperm</tissue>
    </source>
</reference>
<keyword evidence="20" id="KW-1185">Reference proteome</keyword>
<comment type="subunit">
    <text evidence="13">Component of SIN3 complexes. Interacts with SIN3A in a complex composed of HDAC1, SAP30 and SIN3A. Component of the SIN3B complex, which includes SIN3B, HDAC2 or HDAC1, PHF12 and MORF4L1; interacts directly with all subunits. Interacts with TLE5.</text>
</comment>
<dbReference type="PROSITE" id="PS01359">
    <property type="entry name" value="ZF_PHD_1"/>
    <property type="match status" value="1"/>
</dbReference>
<evidence type="ECO:0000256" key="8">
    <source>
        <dbReference type="ARBA" id="ARBA00022833"/>
    </source>
</evidence>
<keyword evidence="12" id="KW-0539">Nucleus</keyword>
<dbReference type="CTD" id="57649"/>
<feature type="region of interest" description="Disordered" evidence="17">
    <location>
        <begin position="802"/>
        <end position="832"/>
    </location>
</feature>
<dbReference type="InterPro" id="IPR031966">
    <property type="entry name" value="PHF12_MRG-bd"/>
</dbReference>
<evidence type="ECO:0000256" key="16">
    <source>
        <dbReference type="PROSITE-ProRule" id="PRU00146"/>
    </source>
</evidence>
<feature type="domain" description="PHD-type" evidence="19">
    <location>
        <begin position="451"/>
        <end position="501"/>
    </location>
</feature>
<dbReference type="InterPro" id="IPR042163">
    <property type="entry name" value="PHF12"/>
</dbReference>
<dbReference type="Gene3D" id="2.60.200.20">
    <property type="match status" value="1"/>
</dbReference>
<accession>A0AAJ7TTH3</accession>
<dbReference type="FunFam" id="3.30.40.10:FF:000164">
    <property type="entry name" value="PHD finger protein 12"/>
    <property type="match status" value="1"/>
</dbReference>
<keyword evidence="3" id="KW-1017">Isopeptide bond</keyword>
<evidence type="ECO:0000256" key="15">
    <source>
        <dbReference type="ARBA" id="ARBA00076589"/>
    </source>
</evidence>
<feature type="compositionally biased region" description="Low complexity" evidence="17">
    <location>
        <begin position="674"/>
        <end position="686"/>
    </location>
</feature>
<dbReference type="FunFam" id="3.30.40.10:FF:000154">
    <property type="entry name" value="PHD finger protein 12"/>
    <property type="match status" value="1"/>
</dbReference>
<name>A0AAJ7TTH3_PETMA</name>
<protein>
    <recommendedName>
        <fullName evidence="14">PHD finger protein 12</fullName>
    </recommendedName>
    <alternativeName>
        <fullName evidence="15">PHD factor 1</fullName>
    </alternativeName>
</protein>
<feature type="compositionally biased region" description="Low complexity" evidence="17">
    <location>
        <begin position="823"/>
        <end position="832"/>
    </location>
</feature>
<proteinExistence type="predicted"/>
<dbReference type="SUPFAM" id="SSF49879">
    <property type="entry name" value="SMAD/FHA domain"/>
    <property type="match status" value="1"/>
</dbReference>
<evidence type="ECO:0000256" key="4">
    <source>
        <dbReference type="ARBA" id="ARBA00022553"/>
    </source>
</evidence>
<dbReference type="CDD" id="cd15534">
    <property type="entry name" value="PHD2_PHF12_Rco1"/>
    <property type="match status" value="1"/>
</dbReference>
<evidence type="ECO:0000256" key="11">
    <source>
        <dbReference type="ARBA" id="ARBA00023163"/>
    </source>
</evidence>
<evidence type="ECO:0000256" key="14">
    <source>
        <dbReference type="ARBA" id="ARBA00068755"/>
    </source>
</evidence>
<evidence type="ECO:0000256" key="2">
    <source>
        <dbReference type="ARBA" id="ARBA00022491"/>
    </source>
</evidence>
<dbReference type="InterPro" id="IPR019787">
    <property type="entry name" value="Znf_PHD-finger"/>
</dbReference>
<dbReference type="Pfam" id="PF00628">
    <property type="entry name" value="PHD"/>
    <property type="match status" value="2"/>
</dbReference>
<dbReference type="PANTHER" id="PTHR46309:SF1">
    <property type="entry name" value="PHD FINGER PROTEIN 12"/>
    <property type="match status" value="1"/>
</dbReference>
<dbReference type="GO" id="GO:0000122">
    <property type="term" value="P:negative regulation of transcription by RNA polymerase II"/>
    <property type="evidence" value="ECO:0007669"/>
    <property type="project" value="TreeGrafter"/>
</dbReference>
<dbReference type="InterPro" id="IPR001965">
    <property type="entry name" value="Znf_PHD"/>
</dbReference>
<dbReference type="CDD" id="cd15533">
    <property type="entry name" value="PHD1_PHF12"/>
    <property type="match status" value="1"/>
</dbReference>
<evidence type="ECO:0000256" key="10">
    <source>
        <dbReference type="ARBA" id="ARBA00023015"/>
    </source>
</evidence>
<dbReference type="Proteomes" id="UP001318040">
    <property type="component" value="Chromosome 38"/>
</dbReference>
<keyword evidence="7 16" id="KW-0863">Zinc-finger</keyword>
<evidence type="ECO:0000313" key="21">
    <source>
        <dbReference type="RefSeq" id="XP_032823828.1"/>
    </source>
</evidence>
<feature type="compositionally biased region" description="Polar residues" evidence="17">
    <location>
        <begin position="709"/>
        <end position="725"/>
    </location>
</feature>
<dbReference type="InterPro" id="IPR038098">
    <property type="entry name" value="PHF12_MRG-bd_sf"/>
</dbReference>
<feature type="region of interest" description="Disordered" evidence="17">
    <location>
        <begin position="285"/>
        <end position="337"/>
    </location>
</feature>
<feature type="domain" description="FHA" evidence="18">
    <location>
        <begin position="970"/>
        <end position="1024"/>
    </location>
</feature>
<dbReference type="InterPro" id="IPR011011">
    <property type="entry name" value="Znf_FYVE_PHD"/>
</dbReference>
<dbReference type="InterPro" id="IPR000253">
    <property type="entry name" value="FHA_dom"/>
</dbReference>
<dbReference type="Gene3D" id="3.30.40.10">
    <property type="entry name" value="Zinc/RING finger domain, C3HC4 (zinc finger)"/>
    <property type="match status" value="2"/>
</dbReference>
<evidence type="ECO:0000256" key="13">
    <source>
        <dbReference type="ARBA" id="ARBA00065785"/>
    </source>
</evidence>
<keyword evidence="10" id="KW-0805">Transcription regulation</keyword>
<dbReference type="AlphaFoldDB" id="A0AAJ7TTH3"/>
<dbReference type="GO" id="GO:0008270">
    <property type="term" value="F:zinc ion binding"/>
    <property type="evidence" value="ECO:0007669"/>
    <property type="project" value="UniProtKB-KW"/>
</dbReference>
<organism evidence="20 21">
    <name type="scientific">Petromyzon marinus</name>
    <name type="common">Sea lamprey</name>
    <dbReference type="NCBI Taxonomy" id="7757"/>
    <lineage>
        <taxon>Eukaryota</taxon>
        <taxon>Metazoa</taxon>
        <taxon>Chordata</taxon>
        <taxon>Craniata</taxon>
        <taxon>Vertebrata</taxon>
        <taxon>Cyclostomata</taxon>
        <taxon>Hyperoartia</taxon>
        <taxon>Petromyzontiformes</taxon>
        <taxon>Petromyzontidae</taxon>
        <taxon>Petromyzon</taxon>
    </lineage>
</organism>
<feature type="region of interest" description="Disordered" evidence="17">
    <location>
        <begin position="410"/>
        <end position="441"/>
    </location>
</feature>
<dbReference type="InterPro" id="IPR019786">
    <property type="entry name" value="Zinc_finger_PHD-type_CS"/>
</dbReference>
<dbReference type="PROSITE" id="PS50006">
    <property type="entry name" value="FHA_DOMAIN"/>
    <property type="match status" value="1"/>
</dbReference>
<keyword evidence="8" id="KW-0862">Zinc</keyword>
<evidence type="ECO:0000313" key="20">
    <source>
        <dbReference type="Proteomes" id="UP001318040"/>
    </source>
</evidence>
<sequence>MMEKIVYDLDTSGGLMEQIQALVAPPKSDEEHGGGGVSAASLAASRRHERDAARRTGRANNHDTCDSCREGGDLLCCDHCPASFHLQCCDPPLSAEMLPSGEWMCHRCTMRRTKKEGKFKPGGKSWLINGLLEKHCSKRPSVLLTPVDAELENVKLQALHSARATAVATTTAMPKWETYAAPTTTAVAISAAFAAVSRPLCEQHKPGGPSSSFTEAGGHRVAVCVDSKREGSNCTAKPGLRANSQDGDDFAAISATVASSPPIAGPSEARDGATAAVAAPTVSVAPATSAAARPLTPATSKSGSSTPTTVEVDDGDSIAGDEGSGDDGNGGTTTMLMGQLDEDGTRMSGATSSRGMAATAAPPLSAASAVTTAVTTPAVVMTVTRQRNPFEMLVVAATERNPTQFQLPYELTCSTPLPGTSKKRRKEEAGGKHARRSPHELDTHGLVPLPARLCYLCSRSCRVAPLVQCDYCALLFHQDCLDPPLTSMPTGRWMCPNHPESRPLSGVALPLSGRCQLFSRFQGPVQQHTVSLGFLRRVHRKRPPNRSPASTTATIASTLARKALKVPAAIKAHYEHRPPLGPPAGVRQCQLVCTEPEPPSAGPRLAADREQEEWLRNVLALQSSIARHLAAKQAPSAVPHSACGPNEGLSKLATSDPALPRLHVAGPLRSRVAPESLSSTSSSPPSVTDVKLPSLLSSDMKVKGETEQGHSPSRSNGPSLGSKDSGSGGAGCDVAEMDAMDSCCESSDLAQHRDLAGQTKACGLGVEGGCGVVNHLAHAAHAPQARYGSATTVVLVGEKGDRRTLLPDGPKVEPGAPGGTGPLGDPTGSGDAATTALTATAAALCHLNASLLALMDGKTGPHLPDLDERLVRVLAWQRIQQILSGRSTPPVMTTAAVATATVPAIPRASDDLKPAPSLLFKTPALPAPTARIAAPEAEAAGPALTEVRARAVLSSVDGRGEPVRMRYRALYIGTGADMDLCLTKFGHCNYVSGKHACIFFDESTSQYELLNYSEHGTRVDGALYGCSLLEPRGPPTLPPSPLVARVRSIIRNNKKPTSEIRTSEAADLGVMSADDLRPSAANPCGCSPRLAHPHPCGGCDGGVQRCPSSAGQRSPSSAGRPPLAGWEGTALLRHGSDVQLGCLRFVFSVAEFAPLVASESTARIDARSTDGTAAVTTATAGAAQCGSAGAQHRTLGGGLDKQSSVSRSFSVP</sequence>
<dbReference type="SMART" id="SM00249">
    <property type="entry name" value="PHD"/>
    <property type="match status" value="2"/>
</dbReference>
<dbReference type="GO" id="GO:0003714">
    <property type="term" value="F:transcription corepressor activity"/>
    <property type="evidence" value="ECO:0007669"/>
    <property type="project" value="InterPro"/>
</dbReference>
<evidence type="ECO:0000256" key="5">
    <source>
        <dbReference type="ARBA" id="ARBA00022723"/>
    </source>
</evidence>
<evidence type="ECO:0000256" key="9">
    <source>
        <dbReference type="ARBA" id="ARBA00022843"/>
    </source>
</evidence>
<dbReference type="RefSeq" id="XP_032823828.1">
    <property type="nucleotide sequence ID" value="XM_032967937.1"/>
</dbReference>